<dbReference type="InterPro" id="IPR029119">
    <property type="entry name" value="MutY_C"/>
</dbReference>
<evidence type="ECO:0000256" key="3">
    <source>
        <dbReference type="ARBA" id="ARBA00022457"/>
    </source>
</evidence>
<accession>A0ABU9VYL5</accession>
<keyword evidence="9" id="KW-0234">DNA repair</keyword>
<dbReference type="PANTHER" id="PTHR47707:SF1">
    <property type="entry name" value="NUDIX HYDROLASE FAMILY PROTEIN"/>
    <property type="match status" value="1"/>
</dbReference>
<evidence type="ECO:0000256" key="11">
    <source>
        <dbReference type="ARBA" id="ARBA00038905"/>
    </source>
</evidence>
<name>A0ABU9VYL5_9CLOT</name>
<protein>
    <recommendedName>
        <fullName evidence="11">8-oxo-dGTP diphosphatase</fullName>
        <ecNumber evidence="11">3.6.1.55</ecNumber>
    </recommendedName>
</protein>
<dbReference type="GO" id="GO:0016787">
    <property type="term" value="F:hydrolase activity"/>
    <property type="evidence" value="ECO:0007669"/>
    <property type="project" value="UniProtKB-KW"/>
</dbReference>
<comment type="cofactor">
    <cofactor evidence="1">
        <name>Mg(2+)</name>
        <dbReference type="ChEBI" id="CHEBI:18420"/>
    </cofactor>
</comment>
<evidence type="ECO:0000256" key="7">
    <source>
        <dbReference type="ARBA" id="ARBA00022801"/>
    </source>
</evidence>
<keyword evidence="7 13" id="KW-0378">Hydrolase</keyword>
<comment type="catalytic activity">
    <reaction evidence="10">
        <text>8-oxo-dGTP + H2O = 8-oxo-dGMP + diphosphate + H(+)</text>
        <dbReference type="Rhea" id="RHEA:31575"/>
        <dbReference type="ChEBI" id="CHEBI:15377"/>
        <dbReference type="ChEBI" id="CHEBI:15378"/>
        <dbReference type="ChEBI" id="CHEBI:33019"/>
        <dbReference type="ChEBI" id="CHEBI:63224"/>
        <dbReference type="ChEBI" id="CHEBI:77896"/>
        <dbReference type="EC" id="3.6.1.55"/>
    </reaction>
</comment>
<comment type="caution">
    <text evidence="13">The sequence shown here is derived from an EMBL/GenBank/DDBJ whole genome shotgun (WGS) entry which is preliminary data.</text>
</comment>
<dbReference type="InterPro" id="IPR000086">
    <property type="entry name" value="NUDIX_hydrolase_dom"/>
</dbReference>
<dbReference type="CDD" id="cd03425">
    <property type="entry name" value="NUDIX_MutT_NudA_like"/>
    <property type="match status" value="1"/>
</dbReference>
<keyword evidence="6" id="KW-0227">DNA damage</keyword>
<dbReference type="InterPro" id="IPR047127">
    <property type="entry name" value="MutT-like"/>
</dbReference>
<evidence type="ECO:0000256" key="1">
    <source>
        <dbReference type="ARBA" id="ARBA00001946"/>
    </source>
</evidence>
<evidence type="ECO:0000256" key="10">
    <source>
        <dbReference type="ARBA" id="ARBA00035861"/>
    </source>
</evidence>
<dbReference type="PANTHER" id="PTHR47707">
    <property type="entry name" value="8-OXO-DGTP DIPHOSPHATASE"/>
    <property type="match status" value="1"/>
</dbReference>
<keyword evidence="3" id="KW-0515">Mutator protein</keyword>
<comment type="similarity">
    <text evidence="2">Belongs to the Nudix hydrolase family.</text>
</comment>
<evidence type="ECO:0000256" key="5">
    <source>
        <dbReference type="ARBA" id="ARBA00022723"/>
    </source>
</evidence>
<dbReference type="Gene3D" id="3.90.79.10">
    <property type="entry name" value="Nucleoside Triphosphate Pyrophosphohydrolase"/>
    <property type="match status" value="1"/>
</dbReference>
<dbReference type="Proteomes" id="UP001407405">
    <property type="component" value="Unassembled WGS sequence"/>
</dbReference>
<evidence type="ECO:0000256" key="4">
    <source>
        <dbReference type="ARBA" id="ARBA00022705"/>
    </source>
</evidence>
<organism evidence="13 14">
    <name type="scientific">Anoxynatronum sibiricum</name>
    <dbReference type="NCBI Taxonomy" id="210623"/>
    <lineage>
        <taxon>Bacteria</taxon>
        <taxon>Bacillati</taxon>
        <taxon>Bacillota</taxon>
        <taxon>Clostridia</taxon>
        <taxon>Eubacteriales</taxon>
        <taxon>Clostridiaceae</taxon>
        <taxon>Anoxynatronum</taxon>
    </lineage>
</organism>
<dbReference type="PROSITE" id="PS51462">
    <property type="entry name" value="NUDIX"/>
    <property type="match status" value="1"/>
</dbReference>
<reference evidence="13 14" key="1">
    <citation type="submission" date="2024-04" db="EMBL/GenBank/DDBJ databases">
        <title>Genome sequencing and metabolic network reconstruction of aminoacids and betaine degradation by Anoxynatronum sibiricum.</title>
        <authorList>
            <person name="Detkova E.N."/>
            <person name="Boltjanskaja Y.V."/>
            <person name="Mardanov A.V."/>
            <person name="Kevbrin V."/>
        </authorList>
    </citation>
    <scope>NUCLEOTIDE SEQUENCE [LARGE SCALE GENOMIC DNA]</scope>
    <source>
        <strain evidence="13 14">Z-7981</strain>
    </source>
</reference>
<dbReference type="SUPFAM" id="SSF55811">
    <property type="entry name" value="Nudix"/>
    <property type="match status" value="1"/>
</dbReference>
<feature type="domain" description="Nudix hydrolase" evidence="12">
    <location>
        <begin position="1"/>
        <end position="126"/>
    </location>
</feature>
<dbReference type="PRINTS" id="PR00502">
    <property type="entry name" value="NUDIXFAMILY"/>
</dbReference>
<dbReference type="InterPro" id="IPR015797">
    <property type="entry name" value="NUDIX_hydrolase-like_dom_sf"/>
</dbReference>
<keyword evidence="14" id="KW-1185">Reference proteome</keyword>
<dbReference type="EMBL" id="JBCITM010000035">
    <property type="protein sequence ID" value="MEN1762258.1"/>
    <property type="molecule type" value="Genomic_DNA"/>
</dbReference>
<sequence>MINVTAAIIKDENNRFLIARRRPGKSLAGFWEFPGGKIEKGETPEESLARELKEEMNLVVKVKGFVGENVHHYEGFSITLMAYETKIIEGDMRLTDHDRVQWVTVEEMGSYRLAPADVPLVAKINR</sequence>
<dbReference type="Pfam" id="PF14815">
    <property type="entry name" value="NUDIX_4"/>
    <property type="match status" value="1"/>
</dbReference>
<dbReference type="InterPro" id="IPR020476">
    <property type="entry name" value="Nudix_hydrolase"/>
</dbReference>
<evidence type="ECO:0000256" key="6">
    <source>
        <dbReference type="ARBA" id="ARBA00022763"/>
    </source>
</evidence>
<keyword evidence="8" id="KW-0460">Magnesium</keyword>
<dbReference type="RefSeq" id="WP_343187512.1">
    <property type="nucleotide sequence ID" value="NZ_JBCITM010000035.1"/>
</dbReference>
<evidence type="ECO:0000313" key="13">
    <source>
        <dbReference type="EMBL" id="MEN1762258.1"/>
    </source>
</evidence>
<evidence type="ECO:0000256" key="8">
    <source>
        <dbReference type="ARBA" id="ARBA00022842"/>
    </source>
</evidence>
<evidence type="ECO:0000259" key="12">
    <source>
        <dbReference type="PROSITE" id="PS51462"/>
    </source>
</evidence>
<proteinExistence type="inferred from homology"/>
<gene>
    <name evidence="13" type="ORF">AAIG11_17350</name>
</gene>
<evidence type="ECO:0000256" key="2">
    <source>
        <dbReference type="ARBA" id="ARBA00005582"/>
    </source>
</evidence>
<evidence type="ECO:0000313" key="14">
    <source>
        <dbReference type="Proteomes" id="UP001407405"/>
    </source>
</evidence>
<dbReference type="EC" id="3.6.1.55" evidence="11"/>
<keyword evidence="4" id="KW-0235">DNA replication</keyword>
<keyword evidence="5" id="KW-0479">Metal-binding</keyword>
<evidence type="ECO:0000256" key="9">
    <source>
        <dbReference type="ARBA" id="ARBA00023204"/>
    </source>
</evidence>